<name>A0ABP0ZCU6_9ASCO</name>
<dbReference type="Gene3D" id="3.90.1430.10">
    <property type="entry name" value="Yeast translation eEF2 (G' domain)"/>
    <property type="match status" value="1"/>
</dbReference>
<dbReference type="PANTHER" id="PTHR42908:SF3">
    <property type="entry name" value="ELONGATION FACTOR-LIKE GTPASE 1"/>
    <property type="match status" value="1"/>
</dbReference>
<feature type="region of interest" description="Disordered" evidence="3">
    <location>
        <begin position="732"/>
        <end position="776"/>
    </location>
</feature>
<dbReference type="InterPro" id="IPR014721">
    <property type="entry name" value="Ribsml_uS5_D2-typ_fold_subgr"/>
</dbReference>
<accession>A0ABP0ZCU6</accession>
<dbReference type="InterPro" id="IPR056752">
    <property type="entry name" value="EFL1"/>
</dbReference>
<dbReference type="PANTHER" id="PTHR42908">
    <property type="entry name" value="TRANSLATION ELONGATION FACTOR-RELATED"/>
    <property type="match status" value="1"/>
</dbReference>
<evidence type="ECO:0000256" key="1">
    <source>
        <dbReference type="ARBA" id="ARBA00022741"/>
    </source>
</evidence>
<dbReference type="Gene3D" id="3.30.70.870">
    <property type="entry name" value="Elongation Factor G (Translational Gtpase), domain 3"/>
    <property type="match status" value="1"/>
</dbReference>
<dbReference type="InterPro" id="IPR000640">
    <property type="entry name" value="EFG_V-like"/>
</dbReference>
<dbReference type="CDD" id="cd04096">
    <property type="entry name" value="eEF2_snRNP_like_C"/>
    <property type="match status" value="1"/>
</dbReference>
<feature type="compositionally biased region" description="Basic and acidic residues" evidence="3">
    <location>
        <begin position="732"/>
        <end position="757"/>
    </location>
</feature>
<dbReference type="SUPFAM" id="SSF54211">
    <property type="entry name" value="Ribosomal protein S5 domain 2-like"/>
    <property type="match status" value="1"/>
</dbReference>
<dbReference type="CDD" id="cd16268">
    <property type="entry name" value="EF2_II"/>
    <property type="match status" value="1"/>
</dbReference>
<dbReference type="Gene3D" id="3.30.230.10">
    <property type="match status" value="1"/>
</dbReference>
<dbReference type="RefSeq" id="XP_066827176.1">
    <property type="nucleotide sequence ID" value="XM_066972372.1"/>
</dbReference>
<keyword evidence="1" id="KW-0547">Nucleotide-binding</keyword>
<dbReference type="InterPro" id="IPR000795">
    <property type="entry name" value="T_Tr_GTP-bd_dom"/>
</dbReference>
<dbReference type="InterPro" id="IPR020568">
    <property type="entry name" value="Ribosomal_Su5_D2-typ_SF"/>
</dbReference>
<dbReference type="EMBL" id="OZ022405">
    <property type="protein sequence ID" value="CAK9435511.1"/>
    <property type="molecule type" value="Genomic_DNA"/>
</dbReference>
<keyword evidence="6" id="KW-1185">Reference proteome</keyword>
<keyword evidence="2" id="KW-0342">GTP-binding</keyword>
<dbReference type="CDD" id="cd01885">
    <property type="entry name" value="EF2"/>
    <property type="match status" value="1"/>
</dbReference>
<evidence type="ECO:0000313" key="6">
    <source>
        <dbReference type="Proteomes" id="UP001497383"/>
    </source>
</evidence>
<dbReference type="InterPro" id="IPR009000">
    <property type="entry name" value="Transl_B-barrel_sf"/>
</dbReference>
<dbReference type="GeneID" id="92205434"/>
<dbReference type="SUPFAM" id="SSF54980">
    <property type="entry name" value="EF-G C-terminal domain-like"/>
    <property type="match status" value="2"/>
</dbReference>
<dbReference type="PRINTS" id="PR00315">
    <property type="entry name" value="ELONGATNFCT"/>
</dbReference>
<evidence type="ECO:0000259" key="4">
    <source>
        <dbReference type="PROSITE" id="PS51722"/>
    </source>
</evidence>
<dbReference type="Gene3D" id="3.40.50.300">
    <property type="entry name" value="P-loop containing nucleotide triphosphate hydrolases"/>
    <property type="match status" value="1"/>
</dbReference>
<reference evidence="5 6" key="1">
    <citation type="submission" date="2024-03" db="EMBL/GenBank/DDBJ databases">
        <authorList>
            <person name="Brejova B."/>
        </authorList>
    </citation>
    <scope>NUCLEOTIDE SEQUENCE [LARGE SCALE GENOMIC DNA]</scope>
    <source>
        <strain evidence="5 6">CBS 14171</strain>
    </source>
</reference>
<dbReference type="Pfam" id="PF25118">
    <property type="entry name" value="EFL1"/>
    <property type="match status" value="1"/>
</dbReference>
<dbReference type="Pfam" id="PF00009">
    <property type="entry name" value="GTP_EFTU"/>
    <property type="match status" value="1"/>
</dbReference>
<organism evidence="5 6">
    <name type="scientific">Lodderomyces beijingensis</name>
    <dbReference type="NCBI Taxonomy" id="1775926"/>
    <lineage>
        <taxon>Eukaryota</taxon>
        <taxon>Fungi</taxon>
        <taxon>Dikarya</taxon>
        <taxon>Ascomycota</taxon>
        <taxon>Saccharomycotina</taxon>
        <taxon>Pichiomycetes</taxon>
        <taxon>Debaryomycetaceae</taxon>
        <taxon>Candida/Lodderomyces clade</taxon>
        <taxon>Lodderomyces</taxon>
    </lineage>
</organism>
<dbReference type="SMART" id="SM00838">
    <property type="entry name" value="EFG_C"/>
    <property type="match status" value="1"/>
</dbReference>
<gene>
    <name evidence="5" type="ORF">LODBEIA_P02380</name>
</gene>
<dbReference type="InterPro" id="IPR041095">
    <property type="entry name" value="EFG_II"/>
</dbReference>
<dbReference type="Proteomes" id="UP001497383">
    <property type="component" value="Chromosome 1"/>
</dbReference>
<dbReference type="SUPFAM" id="SSF52540">
    <property type="entry name" value="P-loop containing nucleoside triphosphate hydrolases"/>
    <property type="match status" value="1"/>
</dbReference>
<dbReference type="InterPro" id="IPR027417">
    <property type="entry name" value="P-loop_NTPase"/>
</dbReference>
<feature type="domain" description="Tr-type G" evidence="4">
    <location>
        <begin position="16"/>
        <end position="388"/>
    </location>
</feature>
<dbReference type="InterPro" id="IPR005225">
    <property type="entry name" value="Small_GTP-bd"/>
</dbReference>
<dbReference type="CDD" id="cd01681">
    <property type="entry name" value="aeEF2_snRNP_like_IV"/>
    <property type="match status" value="1"/>
</dbReference>
<dbReference type="Pfam" id="PF14492">
    <property type="entry name" value="EFG_III"/>
    <property type="match status" value="1"/>
</dbReference>
<dbReference type="Gene3D" id="3.30.70.240">
    <property type="match status" value="1"/>
</dbReference>
<evidence type="ECO:0000256" key="3">
    <source>
        <dbReference type="SAM" id="MobiDB-lite"/>
    </source>
</evidence>
<dbReference type="Gene3D" id="2.40.30.10">
    <property type="entry name" value="Translation factors"/>
    <property type="match status" value="1"/>
</dbReference>
<sequence length="1088" mass="122007">MKIPPETVHKLQSNASCIRNICILAHVDHGKTTLSDSLLATNGIISQRMAGKVRYLDSREDEQLRGITMEASAISLYFKVMKMPKEPKPGQPPPPRQQQQQDEVEEEEEKVQPEIQEHLINLIDSPGHIDFSSEVSTSSRLCDGAIVLVDAVEGVCSQTINVLRQCWIDKLKPLLVINKLDRLIVEWKMSPLEAYHHMSKIIENVNSVIGSFYAGDRLEDDLNWREGGEIGEFVEKDDENLYFTPEKNNVIFASSIGGWAFSVNTFARIYSKKLGFSQVALSKTLWGDFYLDMKNKKIIPGKKLKNNNFKPLFVSLILEQIWAVYENCLIDRDQEKLTKIIGKLGARVSPRDLNSKDHKVLLNQIMSQWIPLSHAILGAVIDYLPSPVVAQRERIDKILEDSFYTAIPDEQERKKLVDSSYVNSMRECDGSQPEIHTIAYVSKLLSIPNTEIPKETSATSEATAEQLRERSRMARELAKKASDAAAAVASASQKVTEENDFIVQPKKSAFDWEFEEDNFEQDFEQDDDDDGIEESTETLVGFTRVYSGALSKGQKLAVVGPKYDSALPAEDPKNAGQLIKQVEIKDLFLIMGRELVRMDTVPAGNIVGVVGLDNAVLKNATICSELADGEPYINLASTATMIHNKPIMKIAVEPTNPMKLAKLEHGLSLLAKADPVLEWYIDDDSGELIVCVAGELHLERCLKDLEERFAKGCEVTVKEPVIPFRETLASDKIDPERLQQEKEMEEKGEEDERKKEVGDEDEDGNGNGTEDGTDDELVTLKINVSPLPAEVTQFLLEHESSIAQLIRNLVGSFELKKTFAEKLVKIFDESNESFSHFKDAQSLVDHIIAFGPKRTGPNIVVDATNLFKPLLAESKLQSEKFEFESNVLNGAQLALNEGPLSSEPTQGLLVTVQAAVVNKIEDKVLNPGKIINQTKNLIHQQMLIKSPRLMLAMYTCEIQATAEVLGKVYAVVQKREGSIISEEMKEGSPFFTIVARLPVIQAFGFSEDIRKKTSGAASPQLVFDGYDMLDIDPFWVPHTDVELEELGEFAERENIARRYMNNIRRRKGLFVDEKVVKNAEKQRTLKKD</sequence>
<feature type="region of interest" description="Disordered" evidence="3">
    <location>
        <begin position="83"/>
        <end position="111"/>
    </location>
</feature>
<dbReference type="PROSITE" id="PS51722">
    <property type="entry name" value="G_TR_2"/>
    <property type="match status" value="1"/>
</dbReference>
<dbReference type="Pfam" id="PF00679">
    <property type="entry name" value="EFG_C"/>
    <property type="match status" value="1"/>
</dbReference>
<protein>
    <recommendedName>
        <fullName evidence="4">Tr-type G domain-containing protein</fullName>
    </recommendedName>
</protein>
<dbReference type="NCBIfam" id="TIGR00231">
    <property type="entry name" value="small_GTP"/>
    <property type="match status" value="1"/>
</dbReference>
<evidence type="ECO:0000313" key="5">
    <source>
        <dbReference type="EMBL" id="CAK9435511.1"/>
    </source>
</evidence>
<dbReference type="InterPro" id="IPR035647">
    <property type="entry name" value="EFG_III/V"/>
</dbReference>
<evidence type="ECO:0000256" key="2">
    <source>
        <dbReference type="ARBA" id="ARBA00023134"/>
    </source>
</evidence>
<dbReference type="SUPFAM" id="SSF50447">
    <property type="entry name" value="Translation proteins"/>
    <property type="match status" value="1"/>
</dbReference>
<proteinExistence type="predicted"/>